<proteinExistence type="predicted"/>
<comment type="caution">
    <text evidence="1">The sequence shown here is derived from an EMBL/GenBank/DDBJ whole genome shotgun (WGS) entry which is preliminary data.</text>
</comment>
<evidence type="ECO:0000313" key="2">
    <source>
        <dbReference type="Proteomes" id="UP001239111"/>
    </source>
</evidence>
<organism evidence="1 2">
    <name type="scientific">Eretmocerus hayati</name>
    <dbReference type="NCBI Taxonomy" id="131215"/>
    <lineage>
        <taxon>Eukaryota</taxon>
        <taxon>Metazoa</taxon>
        <taxon>Ecdysozoa</taxon>
        <taxon>Arthropoda</taxon>
        <taxon>Hexapoda</taxon>
        <taxon>Insecta</taxon>
        <taxon>Pterygota</taxon>
        <taxon>Neoptera</taxon>
        <taxon>Endopterygota</taxon>
        <taxon>Hymenoptera</taxon>
        <taxon>Apocrita</taxon>
        <taxon>Proctotrupomorpha</taxon>
        <taxon>Chalcidoidea</taxon>
        <taxon>Aphelinidae</taxon>
        <taxon>Aphelininae</taxon>
        <taxon>Eretmocerus</taxon>
    </lineage>
</organism>
<reference evidence="1" key="1">
    <citation type="submission" date="2023-04" db="EMBL/GenBank/DDBJ databases">
        <title>A chromosome-level genome assembly of the parasitoid wasp Eretmocerus hayati.</title>
        <authorList>
            <person name="Zhong Y."/>
            <person name="Liu S."/>
            <person name="Liu Y."/>
        </authorList>
    </citation>
    <scope>NUCLEOTIDE SEQUENCE</scope>
    <source>
        <strain evidence="1">ZJU_SS_LIU_2023</strain>
    </source>
</reference>
<dbReference type="Proteomes" id="UP001239111">
    <property type="component" value="Chromosome 1"/>
</dbReference>
<accession>A0ACC2PQK4</accession>
<dbReference type="EMBL" id="CM056741">
    <property type="protein sequence ID" value="KAJ8684060.1"/>
    <property type="molecule type" value="Genomic_DNA"/>
</dbReference>
<protein>
    <submittedName>
        <fullName evidence="1">Uncharacterized protein</fullName>
    </submittedName>
</protein>
<name>A0ACC2PQK4_9HYME</name>
<keyword evidence="2" id="KW-1185">Reference proteome</keyword>
<gene>
    <name evidence="1" type="ORF">QAD02_019852</name>
</gene>
<evidence type="ECO:0000313" key="1">
    <source>
        <dbReference type="EMBL" id="KAJ8684060.1"/>
    </source>
</evidence>
<sequence>MKEPWKKACNGKVIITLNDEKTTPTEVEVPVDLSWTNRSERQSSAKTFTLVAVVLVLGLTVITLFKVQNFVYSTSYMNWRMQELESAIGDANDDIKMLKHRLSVDDRDNFARAEPLIASSGSSKLESQDLRLSESQNQNHKLANSLQGSHAKESVAQSKAQPESASGKATKASASEATDLNDAKEQPNPNDPEELIKPLIETFDIFGNQPIEENFIQNVLMKLLMPEKNIEVVELKDSNVATREVAEAEQQKLMPNQERPLKPLPWPIIKTLLPPVSDFKIFHFNGSPDQQQQQVQQQINSMEEQELPLSRMPIQSIRIKQILTPMDQDIVKSMITIKSVKFKWMPMSLQAAEEPQRREPSPPVQVNSLAGPHIELFRMNQSPEQSPEPSSEVMAPKMQPAMQFSPFPIPLQEIMRSIFPAKNIEIEPDMGMDQQQGGFNPLPIPLSDFPNFLMKNVMSAISQHSEEYEGEAQDQSGSNQAAPEMQPKVSIRPAIPPFPLHIPDALMKPMMPVNSYPEPIDMSERQPEVPQQMPRQMAPQMVPHMLPMAPQMHQELLAFALLLSAYLVHHKTTADNSSEKENHDSGGTTINSAEGSGEGKIVEDSHFEGDLKEKNEIEQNKGGSLETISSVEEQQPLDSERQSDKTKQEEQDVVTTVVSPSNIEDAHEGKRNKEMQEEQQENVKVSEELDEQLKNTKKKEGEKEDQGVDHEEKSEEEKQSEISQGNNQEEKRGEGDLEEEQEREQMREDRSNDHDENLEEENQEANKNAEQGLEIASTEEDELSEEEEQIPPDYDVAELTRSHVSCGHVRRLLHVESTAFGAGAALDECWHRGVSLNDLAQNVSLLERDRGDIEQYDLGELYLPCERVFRDTVVTKLTTSLLEDFRRCEREGALTKEQAETFRHNFFEILQVYEIGNASLTIDEDTLASCRNISKRITMLCRQYGLTEGQWSQGFLRYGFGDKWAVEEEISELSLTCDHVFDTGLERELYDEPAQVFLTCLETMSISNELRDQLEKKYADELLQLRAAAAAADTSSSELPMDMRSYVSCKHVQPVRLRNGPASASWIALDLCKRRGQTYAQLMGLPSTSDGISETETMDSNRDGETNDDDHEVDVTILYLRCKDVFNDELWSLSTPLLNDYESCKKAGAIKESTIKLIRKRFADVFKLIAENRHPRPSNITERLVSCEGFMGKLAELCRERGSSLAQELRGTGSPARVLGPNRWINAEPLEKLYVRCDDVFDEYARHLARLRIPIERYAQCRWAPGTSKAAQDFIEKRMKKVYVKPPPRNSTGYEITELVVFDLNYDPNTP</sequence>